<organism evidence="2">
    <name type="scientific">Psilocybe cubensis</name>
    <name type="common">Psychedelic mushroom</name>
    <name type="synonym">Stropharia cubensis</name>
    <dbReference type="NCBI Taxonomy" id="181762"/>
    <lineage>
        <taxon>Eukaryota</taxon>
        <taxon>Fungi</taxon>
        <taxon>Dikarya</taxon>
        <taxon>Basidiomycota</taxon>
        <taxon>Agaricomycotina</taxon>
        <taxon>Agaricomycetes</taxon>
        <taxon>Agaricomycetidae</taxon>
        <taxon>Agaricales</taxon>
        <taxon>Agaricineae</taxon>
        <taxon>Strophariaceae</taxon>
        <taxon>Psilocybe</taxon>
    </lineage>
</organism>
<dbReference type="AlphaFoldDB" id="A0A8H8CMF8"/>
<proteinExistence type="predicted"/>
<name>A0A8H8CMF8_PSICU</name>
<accession>A0A8H8CMF8</accession>
<sequence>MESESVVEPEEKRFWSEMKAKQETSALQLSPVHNKNKHVSTSSRLFCAPGLRVLSRLASPVARFNTNMQFSNPFVPSIFINRTNANNAAHIPHIPTSTSTPAFTPTPTPARFFPPNPSPATNPPPSSSTHEPDHLALLACILAEDAEFCAVQGVLMYRHSPDPALSTLPSSLSRAAVGASLLSAGGVEST</sequence>
<feature type="compositionally biased region" description="Pro residues" evidence="1">
    <location>
        <begin position="104"/>
        <end position="126"/>
    </location>
</feature>
<protein>
    <submittedName>
        <fullName evidence="2">Uncharacterized protein</fullName>
    </submittedName>
</protein>
<evidence type="ECO:0000313" key="2">
    <source>
        <dbReference type="EMBL" id="KAG5170793.1"/>
    </source>
</evidence>
<evidence type="ECO:0000256" key="1">
    <source>
        <dbReference type="SAM" id="MobiDB-lite"/>
    </source>
</evidence>
<gene>
    <name evidence="2" type="ORF">JR316_002866</name>
</gene>
<comment type="caution">
    <text evidence="2">The sequence shown here is derived from an EMBL/GenBank/DDBJ whole genome shotgun (WGS) entry which is preliminary data.</text>
</comment>
<dbReference type="EMBL" id="JAFIQS010000003">
    <property type="protein sequence ID" value="KAG5170793.1"/>
    <property type="molecule type" value="Genomic_DNA"/>
</dbReference>
<reference evidence="2" key="1">
    <citation type="submission" date="2021-02" db="EMBL/GenBank/DDBJ databases">
        <title>Psilocybe cubensis genome.</title>
        <authorList>
            <person name="Mckernan K.J."/>
            <person name="Crawford S."/>
            <person name="Trippe A."/>
            <person name="Kane L.T."/>
            <person name="Mclaughlin S."/>
        </authorList>
    </citation>
    <scope>NUCLEOTIDE SEQUENCE [LARGE SCALE GENOMIC DNA]</scope>
    <source>
        <strain evidence="2">MGC-MH-2018</strain>
    </source>
</reference>
<feature type="region of interest" description="Disordered" evidence="1">
    <location>
        <begin position="90"/>
        <end position="131"/>
    </location>
</feature>